<proteinExistence type="predicted"/>
<reference evidence="1" key="1">
    <citation type="submission" date="2021-02" db="EMBL/GenBank/DDBJ databases">
        <authorList>
            <consortium name="DOE Joint Genome Institute"/>
            <person name="Ahrendt S."/>
            <person name="Looney B.P."/>
            <person name="Miyauchi S."/>
            <person name="Morin E."/>
            <person name="Drula E."/>
            <person name="Courty P.E."/>
            <person name="Chicoki N."/>
            <person name="Fauchery L."/>
            <person name="Kohler A."/>
            <person name="Kuo A."/>
            <person name="Labutti K."/>
            <person name="Pangilinan J."/>
            <person name="Lipzen A."/>
            <person name="Riley R."/>
            <person name="Andreopoulos W."/>
            <person name="He G."/>
            <person name="Johnson J."/>
            <person name="Barry K.W."/>
            <person name="Grigoriev I.V."/>
            <person name="Nagy L."/>
            <person name="Hibbett D."/>
            <person name="Henrissat B."/>
            <person name="Matheny P.B."/>
            <person name="Labbe J."/>
            <person name="Martin F."/>
        </authorList>
    </citation>
    <scope>NUCLEOTIDE SEQUENCE</scope>
    <source>
        <strain evidence="1">FP105234-sp</strain>
    </source>
</reference>
<dbReference type="Proteomes" id="UP000814033">
    <property type="component" value="Unassembled WGS sequence"/>
</dbReference>
<name>A0ACB8REU7_9AGAM</name>
<protein>
    <submittedName>
        <fullName evidence="1">Uncharacterized protein</fullName>
    </submittedName>
</protein>
<reference evidence="1" key="2">
    <citation type="journal article" date="2022" name="New Phytol.">
        <title>Evolutionary transition to the ectomycorrhizal habit in the genomes of a hyperdiverse lineage of mushroom-forming fungi.</title>
        <authorList>
            <person name="Looney B."/>
            <person name="Miyauchi S."/>
            <person name="Morin E."/>
            <person name="Drula E."/>
            <person name="Courty P.E."/>
            <person name="Kohler A."/>
            <person name="Kuo A."/>
            <person name="LaButti K."/>
            <person name="Pangilinan J."/>
            <person name="Lipzen A."/>
            <person name="Riley R."/>
            <person name="Andreopoulos W."/>
            <person name="He G."/>
            <person name="Johnson J."/>
            <person name="Nolan M."/>
            <person name="Tritt A."/>
            <person name="Barry K.W."/>
            <person name="Grigoriev I.V."/>
            <person name="Nagy L.G."/>
            <person name="Hibbett D."/>
            <person name="Henrissat B."/>
            <person name="Matheny P.B."/>
            <person name="Labbe J."/>
            <person name="Martin F.M."/>
        </authorList>
    </citation>
    <scope>NUCLEOTIDE SEQUENCE</scope>
    <source>
        <strain evidence="1">FP105234-sp</strain>
    </source>
</reference>
<accession>A0ACB8REU7</accession>
<sequence>MAEREAYRHQKERDTTTHGAAHELSGRVDDQNPKRELFGRWRQTRRGGKERTQGVGVRAWTASPVGIAASSSNETFSRGTRSYTNACPQTPGKRSEPGAHHGGQTGNQEVEVDIDVDVEFYEACSLATRERTPGTDLTDPGMHMARLACAYLAAHHE</sequence>
<keyword evidence="2" id="KW-1185">Reference proteome</keyword>
<evidence type="ECO:0000313" key="2">
    <source>
        <dbReference type="Proteomes" id="UP000814033"/>
    </source>
</evidence>
<comment type="caution">
    <text evidence="1">The sequence shown here is derived from an EMBL/GenBank/DDBJ whole genome shotgun (WGS) entry which is preliminary data.</text>
</comment>
<evidence type="ECO:0000313" key="1">
    <source>
        <dbReference type="EMBL" id="KAI0042618.1"/>
    </source>
</evidence>
<organism evidence="1 2">
    <name type="scientific">Auriscalpium vulgare</name>
    <dbReference type="NCBI Taxonomy" id="40419"/>
    <lineage>
        <taxon>Eukaryota</taxon>
        <taxon>Fungi</taxon>
        <taxon>Dikarya</taxon>
        <taxon>Basidiomycota</taxon>
        <taxon>Agaricomycotina</taxon>
        <taxon>Agaricomycetes</taxon>
        <taxon>Russulales</taxon>
        <taxon>Auriscalpiaceae</taxon>
        <taxon>Auriscalpium</taxon>
    </lineage>
</organism>
<gene>
    <name evidence="1" type="ORF">FA95DRAFT_1575627</name>
</gene>
<dbReference type="EMBL" id="MU276056">
    <property type="protein sequence ID" value="KAI0042618.1"/>
    <property type="molecule type" value="Genomic_DNA"/>
</dbReference>